<evidence type="ECO:0000313" key="8">
    <source>
        <dbReference type="Proteomes" id="UP001524478"/>
    </source>
</evidence>
<dbReference type="SUPFAM" id="SSF56059">
    <property type="entry name" value="Glutathione synthetase ATP-binding domain-like"/>
    <property type="match status" value="1"/>
</dbReference>
<evidence type="ECO:0000256" key="2">
    <source>
        <dbReference type="ARBA" id="ARBA00022723"/>
    </source>
</evidence>
<keyword evidence="1" id="KW-0436">Ligase</keyword>
<name>A0ABT1SD60_9FIRM</name>
<evidence type="ECO:0000256" key="1">
    <source>
        <dbReference type="ARBA" id="ARBA00022598"/>
    </source>
</evidence>
<dbReference type="RefSeq" id="WP_256312161.1">
    <property type="nucleotide sequence ID" value="NZ_JANGAC010000012.1"/>
</dbReference>
<reference evidence="7 8" key="1">
    <citation type="submission" date="2022-06" db="EMBL/GenBank/DDBJ databases">
        <title>Isolation of gut microbiota from human fecal samples.</title>
        <authorList>
            <person name="Pamer E.G."/>
            <person name="Barat B."/>
            <person name="Waligurski E."/>
            <person name="Medina S."/>
            <person name="Paddock L."/>
            <person name="Mostad J."/>
        </authorList>
    </citation>
    <scope>NUCLEOTIDE SEQUENCE [LARGE SCALE GENOMIC DNA]</scope>
    <source>
        <strain evidence="7 8">DFI.7.95</strain>
    </source>
</reference>
<accession>A0ABT1SD60</accession>
<sequence length="439" mass="51804">MNWKEINKEYINLIKSDPEGYIADYKIAKEKVANSTAIYKGKPVPFLYHPMFYTEEDVENFRKIGDTLISITNKVTQRYLDSKEFRKKFEYSPLLEELILVDNGYDINVPIGRFDLFYDNKDNFKFCELNTDGSSAMNEDNTIGNILLQTKGLQDFSQKHSLSLFELINRWVDDSISIFRKWNSEIEKPNVAIIDFTESGTSKEFEVFKNAFIKKGYNTIIADPRDLKYRNGHLYFEDFKIDLVYRRIVTFELIEKAHEVPDFIEAYKNKAFCCIGSIKSQIIHNKIIFKILHDEDTLEFLSEDERNFVKRHIPVTGLFKGEKEVYNRVLNDKDRYIMKPLDLNASRGVYAGRDLSQDEWKKRLDESFDKDYLYQEFFEPFTREHVVFGDDELKIEEFRSIVGLFMYKEKFAGIYTRIGKNNIISGVTDYYTLPNILVK</sequence>
<keyword evidence="5" id="KW-0460">Magnesium</keyword>
<proteinExistence type="predicted"/>
<dbReference type="EMBL" id="JANGAC010000012">
    <property type="protein sequence ID" value="MCQ4924413.1"/>
    <property type="molecule type" value="Genomic_DNA"/>
</dbReference>
<feature type="domain" description="Glutathionylspermidine synthase pre-ATP-grasp-like" evidence="6">
    <location>
        <begin position="54"/>
        <end position="427"/>
    </location>
</feature>
<keyword evidence="3" id="KW-0547">Nucleotide-binding</keyword>
<organism evidence="7 8">
    <name type="scientific">Tissierella carlieri</name>
    <dbReference type="NCBI Taxonomy" id="689904"/>
    <lineage>
        <taxon>Bacteria</taxon>
        <taxon>Bacillati</taxon>
        <taxon>Bacillota</taxon>
        <taxon>Tissierellia</taxon>
        <taxon>Tissierellales</taxon>
        <taxon>Tissierellaceae</taxon>
        <taxon>Tissierella</taxon>
    </lineage>
</organism>
<protein>
    <submittedName>
        <fullName evidence="7">Glutathionylspermidine synthase family protein</fullName>
    </submittedName>
</protein>
<gene>
    <name evidence="7" type="ORF">NE686_15025</name>
</gene>
<comment type="caution">
    <text evidence="7">The sequence shown here is derived from an EMBL/GenBank/DDBJ whole genome shotgun (WGS) entry which is preliminary data.</text>
</comment>
<dbReference type="Pfam" id="PF03738">
    <property type="entry name" value="GSP_synth"/>
    <property type="match status" value="1"/>
</dbReference>
<dbReference type="Proteomes" id="UP001524478">
    <property type="component" value="Unassembled WGS sequence"/>
</dbReference>
<keyword evidence="4" id="KW-0067">ATP-binding</keyword>
<evidence type="ECO:0000256" key="5">
    <source>
        <dbReference type="ARBA" id="ARBA00022842"/>
    </source>
</evidence>
<dbReference type="InterPro" id="IPR005494">
    <property type="entry name" value="GSPS_pre-ATP-grasp-like_dom"/>
</dbReference>
<evidence type="ECO:0000259" key="6">
    <source>
        <dbReference type="Pfam" id="PF03738"/>
    </source>
</evidence>
<evidence type="ECO:0000256" key="4">
    <source>
        <dbReference type="ARBA" id="ARBA00022840"/>
    </source>
</evidence>
<evidence type="ECO:0000256" key="3">
    <source>
        <dbReference type="ARBA" id="ARBA00022741"/>
    </source>
</evidence>
<evidence type="ECO:0000313" key="7">
    <source>
        <dbReference type="EMBL" id="MCQ4924413.1"/>
    </source>
</evidence>
<keyword evidence="2" id="KW-0479">Metal-binding</keyword>
<keyword evidence="8" id="KW-1185">Reference proteome</keyword>